<keyword evidence="3" id="KW-0597">Phosphoprotein</keyword>
<dbReference type="RefSeq" id="WP_379820447.1">
    <property type="nucleotide sequence ID" value="NZ_JBHUMD010000007.1"/>
</dbReference>
<dbReference type="Gene3D" id="3.30.565.10">
    <property type="entry name" value="Histidine kinase-like ATPase, C-terminal domain"/>
    <property type="match status" value="1"/>
</dbReference>
<dbReference type="PROSITE" id="PS50109">
    <property type="entry name" value="HIS_KIN"/>
    <property type="match status" value="1"/>
</dbReference>
<dbReference type="Pfam" id="PF02518">
    <property type="entry name" value="HATPase_c"/>
    <property type="match status" value="1"/>
</dbReference>
<keyword evidence="7" id="KW-1185">Reference proteome</keyword>
<dbReference type="InterPro" id="IPR004358">
    <property type="entry name" value="Sig_transdc_His_kin-like_C"/>
</dbReference>
<dbReference type="Proteomes" id="UP001597480">
    <property type="component" value="Unassembled WGS sequence"/>
</dbReference>
<dbReference type="PANTHER" id="PTHR43547:SF2">
    <property type="entry name" value="HYBRID SIGNAL TRANSDUCTION HISTIDINE KINASE C"/>
    <property type="match status" value="1"/>
</dbReference>
<dbReference type="InterPro" id="IPR036097">
    <property type="entry name" value="HisK_dim/P_sf"/>
</dbReference>
<dbReference type="EC" id="2.7.13.3" evidence="2"/>
<evidence type="ECO:0000256" key="2">
    <source>
        <dbReference type="ARBA" id="ARBA00012438"/>
    </source>
</evidence>
<dbReference type="SMART" id="SM00387">
    <property type="entry name" value="HATPase_c"/>
    <property type="match status" value="1"/>
</dbReference>
<dbReference type="CDD" id="cd00075">
    <property type="entry name" value="HATPase"/>
    <property type="match status" value="1"/>
</dbReference>
<dbReference type="PRINTS" id="PR00344">
    <property type="entry name" value="BCTRLSENSOR"/>
</dbReference>
<keyword evidence="4" id="KW-0812">Transmembrane</keyword>
<dbReference type="SUPFAM" id="SSF55874">
    <property type="entry name" value="ATPase domain of HSP90 chaperone/DNA topoisomerase II/histidine kinase"/>
    <property type="match status" value="1"/>
</dbReference>
<name>A0ABW5NVQ6_9FLAO</name>
<sequence length="450" mass="51429">MKRKILFLIIGCIVTVSALAVIQGYFIYNTYKLKAKEANAEITSQFLALETSGKLDTLNSVWMMRTGKFIEDYYNQKASKDEYEDMIAKVADSLSGIMGNYVNSNTIFQEYEVNYIDYLKTIVLFRESSKIPDTIFKGKLMLYGNNEARTPETAASQSTWRDGKYTDSSLKKTNYTFEVVSQRYYSIANWERQVYIKMAGLLIFSVLLLSFVVILFYLSIKNLITQKKIAEIKTDFINNITHEFQTPIAALDIAVKTLRKKEGELTEEHFRHSLEIIDRQNIRMQKLFGQVTEASLTEGSITAAREQNIDRNCINEILEDFMLSHPDIKIDNNVTATTFRMDRFHFSTMLINLLDNAVKYGANCITINLKEDNDKVTLSVNDNGIGIAKKEQKAIFEKFYRVQKGNIHTSKGLGLGLFYVQQLVKAYKGYITVNSDEGKGAEFLISIPQP</sequence>
<keyword evidence="4" id="KW-1133">Transmembrane helix</keyword>
<dbReference type="SMART" id="SM00388">
    <property type="entry name" value="HisKA"/>
    <property type="match status" value="1"/>
</dbReference>
<protein>
    <recommendedName>
        <fullName evidence="2">histidine kinase</fullName>
        <ecNumber evidence="2">2.7.13.3</ecNumber>
    </recommendedName>
</protein>
<evidence type="ECO:0000256" key="3">
    <source>
        <dbReference type="ARBA" id="ARBA00022553"/>
    </source>
</evidence>
<evidence type="ECO:0000313" key="6">
    <source>
        <dbReference type="EMBL" id="MFD2601942.1"/>
    </source>
</evidence>
<accession>A0ABW5NVQ6</accession>
<dbReference type="InterPro" id="IPR003594">
    <property type="entry name" value="HATPase_dom"/>
</dbReference>
<evidence type="ECO:0000256" key="1">
    <source>
        <dbReference type="ARBA" id="ARBA00000085"/>
    </source>
</evidence>
<comment type="caution">
    <text evidence="6">The sequence shown here is derived from an EMBL/GenBank/DDBJ whole genome shotgun (WGS) entry which is preliminary data.</text>
</comment>
<dbReference type="PANTHER" id="PTHR43547">
    <property type="entry name" value="TWO-COMPONENT HISTIDINE KINASE"/>
    <property type="match status" value="1"/>
</dbReference>
<dbReference type="CDD" id="cd00082">
    <property type="entry name" value="HisKA"/>
    <property type="match status" value="1"/>
</dbReference>
<gene>
    <name evidence="6" type="ORF">ACFSR3_07735</name>
</gene>
<keyword evidence="6" id="KW-0808">Transferase</keyword>
<dbReference type="SUPFAM" id="SSF47384">
    <property type="entry name" value="Homodimeric domain of signal transducing histidine kinase"/>
    <property type="match status" value="1"/>
</dbReference>
<keyword evidence="6" id="KW-0418">Kinase</keyword>
<evidence type="ECO:0000313" key="7">
    <source>
        <dbReference type="Proteomes" id="UP001597480"/>
    </source>
</evidence>
<dbReference type="Pfam" id="PF00512">
    <property type="entry name" value="HisKA"/>
    <property type="match status" value="1"/>
</dbReference>
<proteinExistence type="predicted"/>
<dbReference type="Gene3D" id="1.10.287.130">
    <property type="match status" value="1"/>
</dbReference>
<feature type="domain" description="Histidine kinase" evidence="5">
    <location>
        <begin position="239"/>
        <end position="450"/>
    </location>
</feature>
<dbReference type="InterPro" id="IPR003661">
    <property type="entry name" value="HisK_dim/P_dom"/>
</dbReference>
<keyword evidence="4" id="KW-0472">Membrane</keyword>
<feature type="transmembrane region" description="Helical" evidence="4">
    <location>
        <begin position="194"/>
        <end position="218"/>
    </location>
</feature>
<organism evidence="6 7">
    <name type="scientific">Flavobacterium suzhouense</name>
    <dbReference type="NCBI Taxonomy" id="1529638"/>
    <lineage>
        <taxon>Bacteria</taxon>
        <taxon>Pseudomonadati</taxon>
        <taxon>Bacteroidota</taxon>
        <taxon>Flavobacteriia</taxon>
        <taxon>Flavobacteriales</taxon>
        <taxon>Flavobacteriaceae</taxon>
        <taxon>Flavobacterium</taxon>
    </lineage>
</organism>
<evidence type="ECO:0000256" key="4">
    <source>
        <dbReference type="SAM" id="Phobius"/>
    </source>
</evidence>
<dbReference type="InterPro" id="IPR005467">
    <property type="entry name" value="His_kinase_dom"/>
</dbReference>
<dbReference type="InterPro" id="IPR036890">
    <property type="entry name" value="HATPase_C_sf"/>
</dbReference>
<evidence type="ECO:0000259" key="5">
    <source>
        <dbReference type="PROSITE" id="PS50109"/>
    </source>
</evidence>
<reference evidence="7" key="1">
    <citation type="journal article" date="2019" name="Int. J. Syst. Evol. Microbiol.">
        <title>The Global Catalogue of Microorganisms (GCM) 10K type strain sequencing project: providing services to taxonomists for standard genome sequencing and annotation.</title>
        <authorList>
            <consortium name="The Broad Institute Genomics Platform"/>
            <consortium name="The Broad Institute Genome Sequencing Center for Infectious Disease"/>
            <person name="Wu L."/>
            <person name="Ma J."/>
        </authorList>
    </citation>
    <scope>NUCLEOTIDE SEQUENCE [LARGE SCALE GENOMIC DNA]</scope>
    <source>
        <strain evidence="7">KCTC 42107</strain>
    </source>
</reference>
<comment type="catalytic activity">
    <reaction evidence="1">
        <text>ATP + protein L-histidine = ADP + protein N-phospho-L-histidine.</text>
        <dbReference type="EC" id="2.7.13.3"/>
    </reaction>
</comment>
<dbReference type="GO" id="GO:0016301">
    <property type="term" value="F:kinase activity"/>
    <property type="evidence" value="ECO:0007669"/>
    <property type="project" value="UniProtKB-KW"/>
</dbReference>
<dbReference type="EMBL" id="JBHUMD010000007">
    <property type="protein sequence ID" value="MFD2601942.1"/>
    <property type="molecule type" value="Genomic_DNA"/>
</dbReference>